<dbReference type="GO" id="GO:0006508">
    <property type="term" value="P:proteolysis"/>
    <property type="evidence" value="ECO:0007669"/>
    <property type="project" value="InterPro"/>
</dbReference>
<evidence type="ECO:0000259" key="2">
    <source>
        <dbReference type="SMART" id="SM00245"/>
    </source>
</evidence>
<dbReference type="InterPro" id="IPR029045">
    <property type="entry name" value="ClpP/crotonase-like_dom_sf"/>
</dbReference>
<accession>A0A545U681</accession>
<dbReference type="RefSeq" id="WP_142933601.1">
    <property type="nucleotide sequence ID" value="NZ_ML660169.1"/>
</dbReference>
<evidence type="ECO:0000313" key="4">
    <source>
        <dbReference type="Proteomes" id="UP000315439"/>
    </source>
</evidence>
<gene>
    <name evidence="3" type="ORF">FLL46_21570</name>
</gene>
<dbReference type="Pfam" id="PF11918">
    <property type="entry name" value="Peptidase_S41_N"/>
    <property type="match status" value="1"/>
</dbReference>
<evidence type="ECO:0000313" key="3">
    <source>
        <dbReference type="EMBL" id="TQV84981.1"/>
    </source>
</evidence>
<evidence type="ECO:0000256" key="1">
    <source>
        <dbReference type="SAM" id="SignalP"/>
    </source>
</evidence>
<sequence>MRNLLLKLFLLLFFIANSNFANSGTENNPLTSKEIEEVILSLGNILKTNYVYPEKANKMAELLDKNYRAGRYHRVKEARQLARKLQEDIKSVYQDKHLRVRFDPKVVLRIRAQEKQSKDDFSDENEFRKMQFRNFGFNELKILSGNLGYLDLREFSDTKYATETAAAAMNFLSNTDALIIDLRFNGGGSPTMTQFLSSYLFNSKPVHLSGIYWRPDNEYTEFYTLSQVPGKRRPDIDVYILTSDNTFSAAEEFSYNLKNLKRATLIGETTRGGAHPGERKVVSDRFTIWVPSGRAINPITNSNWEGVGVKPHVEILASKALLKAQIIALEKLAKQKENLDSIYTWYITALKAELDPVQIDDATLQQYEGKFGFLTWSFENGSLYSKRKGEEKRQLEAIDNNLFRFQGGKNLRFKVLMENDKVIGVQEVFYNRVGRTLFKSS</sequence>
<feature type="chain" id="PRO_5022115930" evidence="1">
    <location>
        <begin position="22"/>
        <end position="441"/>
    </location>
</feature>
<dbReference type="InterPro" id="IPR005151">
    <property type="entry name" value="Tail-specific_protease"/>
</dbReference>
<dbReference type="Proteomes" id="UP000315439">
    <property type="component" value="Unassembled WGS sequence"/>
</dbReference>
<dbReference type="EMBL" id="VIKS01000013">
    <property type="protein sequence ID" value="TQV84981.1"/>
    <property type="molecule type" value="Genomic_DNA"/>
</dbReference>
<dbReference type="SMART" id="SM00245">
    <property type="entry name" value="TSPc"/>
    <property type="match status" value="1"/>
</dbReference>
<feature type="domain" description="Tail specific protease" evidence="2">
    <location>
        <begin position="123"/>
        <end position="316"/>
    </location>
</feature>
<dbReference type="OrthoDB" id="9758793at2"/>
<organism evidence="3 4">
    <name type="scientific">Aliikangiella coralliicola</name>
    <dbReference type="NCBI Taxonomy" id="2592383"/>
    <lineage>
        <taxon>Bacteria</taxon>
        <taxon>Pseudomonadati</taxon>
        <taxon>Pseudomonadota</taxon>
        <taxon>Gammaproteobacteria</taxon>
        <taxon>Oceanospirillales</taxon>
        <taxon>Pleioneaceae</taxon>
        <taxon>Aliikangiella</taxon>
    </lineage>
</organism>
<reference evidence="3 4" key="1">
    <citation type="submission" date="2019-07" db="EMBL/GenBank/DDBJ databases">
        <title>Draft genome for Aliikangiella sp. M105.</title>
        <authorList>
            <person name="Wang G."/>
        </authorList>
    </citation>
    <scope>NUCLEOTIDE SEQUENCE [LARGE SCALE GENOMIC DNA]</scope>
    <source>
        <strain evidence="3 4">M105</strain>
    </source>
</reference>
<dbReference type="CDD" id="cd07563">
    <property type="entry name" value="Peptidase_S41_IRBP"/>
    <property type="match status" value="1"/>
</dbReference>
<dbReference type="AlphaFoldDB" id="A0A545U681"/>
<proteinExistence type="predicted"/>
<dbReference type="SUPFAM" id="SSF52096">
    <property type="entry name" value="ClpP/crotonase"/>
    <property type="match status" value="1"/>
</dbReference>
<dbReference type="GO" id="GO:0008236">
    <property type="term" value="F:serine-type peptidase activity"/>
    <property type="evidence" value="ECO:0007669"/>
    <property type="project" value="InterPro"/>
</dbReference>
<dbReference type="PANTHER" id="PTHR11261:SF3">
    <property type="entry name" value="RETINOL-BINDING PROTEIN 3"/>
    <property type="match status" value="1"/>
</dbReference>
<comment type="caution">
    <text evidence="3">The sequence shown here is derived from an EMBL/GenBank/DDBJ whole genome shotgun (WGS) entry which is preliminary data.</text>
</comment>
<name>A0A545U681_9GAMM</name>
<dbReference type="Gene3D" id="3.30.750.44">
    <property type="match status" value="1"/>
</dbReference>
<keyword evidence="1" id="KW-0732">Signal</keyword>
<protein>
    <submittedName>
        <fullName evidence="3">S41 family peptidase</fullName>
    </submittedName>
</protein>
<feature type="signal peptide" evidence="1">
    <location>
        <begin position="1"/>
        <end position="21"/>
    </location>
</feature>
<dbReference type="Gene3D" id="3.90.226.10">
    <property type="entry name" value="2-enoyl-CoA Hydratase, Chain A, domain 1"/>
    <property type="match status" value="1"/>
</dbReference>
<dbReference type="PANTHER" id="PTHR11261">
    <property type="entry name" value="INTERPHOTORECEPTOR RETINOID-BINDING PROTEIN"/>
    <property type="match status" value="1"/>
</dbReference>
<dbReference type="Pfam" id="PF03572">
    <property type="entry name" value="Peptidase_S41"/>
    <property type="match status" value="1"/>
</dbReference>
<keyword evidence="4" id="KW-1185">Reference proteome</keyword>